<reference evidence="6 7" key="1">
    <citation type="submission" date="2016-10" db="EMBL/GenBank/DDBJ databases">
        <authorList>
            <person name="de Groot N.N."/>
        </authorList>
    </citation>
    <scope>NUCLEOTIDE SEQUENCE [LARGE SCALE GENOMIC DNA]</scope>
    <source>
        <strain evidence="6 7">CGMCC 4.6533</strain>
    </source>
</reference>
<dbReference type="AlphaFoldDB" id="A0A1G7YA73"/>
<dbReference type="Gene3D" id="3.40.190.10">
    <property type="entry name" value="Periplasmic binding protein-like II"/>
    <property type="match status" value="2"/>
</dbReference>
<evidence type="ECO:0000313" key="6">
    <source>
        <dbReference type="EMBL" id="SDG93351.1"/>
    </source>
</evidence>
<protein>
    <submittedName>
        <fullName evidence="6">Glutamate transport system substrate-binding protein</fullName>
    </submittedName>
</protein>
<gene>
    <name evidence="6" type="ORF">SAMN05421869_10156</name>
</gene>
<evidence type="ECO:0000256" key="4">
    <source>
        <dbReference type="SAM" id="SignalP"/>
    </source>
</evidence>
<dbReference type="PANTHER" id="PTHR30085:SF6">
    <property type="entry name" value="ABC TRANSPORTER GLUTAMINE-BINDING PROTEIN GLNH"/>
    <property type="match status" value="1"/>
</dbReference>
<evidence type="ECO:0000313" key="7">
    <source>
        <dbReference type="Proteomes" id="UP000199202"/>
    </source>
</evidence>
<keyword evidence="2" id="KW-0813">Transport</keyword>
<feature type="domain" description="Solute-binding protein family 3/N-terminal" evidence="5">
    <location>
        <begin position="39"/>
        <end position="269"/>
    </location>
</feature>
<dbReference type="RefSeq" id="WP_245764733.1">
    <property type="nucleotide sequence ID" value="NZ_FNDJ01000001.1"/>
</dbReference>
<dbReference type="GO" id="GO:0030288">
    <property type="term" value="C:outer membrane-bounded periplasmic space"/>
    <property type="evidence" value="ECO:0007669"/>
    <property type="project" value="TreeGrafter"/>
</dbReference>
<name>A0A1G7YA73_9ACTN</name>
<proteinExistence type="inferred from homology"/>
<comment type="similarity">
    <text evidence="1">Belongs to the bacterial solute-binding protein 3 family.</text>
</comment>
<evidence type="ECO:0000256" key="3">
    <source>
        <dbReference type="ARBA" id="ARBA00022729"/>
    </source>
</evidence>
<accession>A0A1G7YA73</accession>
<dbReference type="PANTHER" id="PTHR30085">
    <property type="entry name" value="AMINO ACID ABC TRANSPORTER PERMEASE"/>
    <property type="match status" value="1"/>
</dbReference>
<keyword evidence="7" id="KW-1185">Reference proteome</keyword>
<dbReference type="EMBL" id="FNDJ01000001">
    <property type="protein sequence ID" value="SDG93351.1"/>
    <property type="molecule type" value="Genomic_DNA"/>
</dbReference>
<evidence type="ECO:0000256" key="1">
    <source>
        <dbReference type="ARBA" id="ARBA00010333"/>
    </source>
</evidence>
<dbReference type="GO" id="GO:0006865">
    <property type="term" value="P:amino acid transport"/>
    <property type="evidence" value="ECO:0007669"/>
    <property type="project" value="TreeGrafter"/>
</dbReference>
<keyword evidence="3 4" id="KW-0732">Signal</keyword>
<dbReference type="InterPro" id="IPR051455">
    <property type="entry name" value="Bact_solute-bind_prot3"/>
</dbReference>
<evidence type="ECO:0000259" key="5">
    <source>
        <dbReference type="SMART" id="SM00062"/>
    </source>
</evidence>
<dbReference type="SUPFAM" id="SSF53850">
    <property type="entry name" value="Periplasmic binding protein-like II"/>
    <property type="match status" value="1"/>
</dbReference>
<organism evidence="6 7">
    <name type="scientific">Nonomuraea jiangxiensis</name>
    <dbReference type="NCBI Taxonomy" id="633440"/>
    <lineage>
        <taxon>Bacteria</taxon>
        <taxon>Bacillati</taxon>
        <taxon>Actinomycetota</taxon>
        <taxon>Actinomycetes</taxon>
        <taxon>Streptosporangiales</taxon>
        <taxon>Streptosporangiaceae</taxon>
        <taxon>Nonomuraea</taxon>
    </lineage>
</organism>
<feature type="chain" id="PRO_5039640896" evidence="4">
    <location>
        <begin position="22"/>
        <end position="284"/>
    </location>
</feature>
<dbReference type="Pfam" id="PF00497">
    <property type="entry name" value="SBP_bac_3"/>
    <property type="match status" value="1"/>
</dbReference>
<evidence type="ECO:0000256" key="2">
    <source>
        <dbReference type="ARBA" id="ARBA00022448"/>
    </source>
</evidence>
<dbReference type="Proteomes" id="UP000199202">
    <property type="component" value="Unassembled WGS sequence"/>
</dbReference>
<dbReference type="STRING" id="633440.SAMN05421869_10156"/>
<dbReference type="InterPro" id="IPR001638">
    <property type="entry name" value="Solute-binding_3/MltF_N"/>
</dbReference>
<dbReference type="CDD" id="cd13690">
    <property type="entry name" value="PBP2_GluB"/>
    <property type="match status" value="1"/>
</dbReference>
<sequence>MSRRGVALTAAALALSLAACGSGGSPCPPVLSRVRRTRQIVVGTKWDQPNLGLKTDAGEPQGFDADVARYLARKLAGGPDVRIIWRESPSSTREALLQNGTVDMIVASYSITSARRPKVTFGGPYVVDQQDTMVRADDPDIHSVADLRGKRICLAEGSNSYRRLVDPPPDGELGIRAVLVPAHDYSDCVQMLADHKLDAVSTENLALAGFVQQQPGRFRLLNDPISDERWGVGLKKGDRATCEAVNKAVADMWRDGTAAGLLDKWFGGSGLKLPSSRPSPVGCP</sequence>
<feature type="signal peptide" evidence="4">
    <location>
        <begin position="1"/>
        <end position="21"/>
    </location>
</feature>
<dbReference type="GO" id="GO:0005576">
    <property type="term" value="C:extracellular region"/>
    <property type="evidence" value="ECO:0007669"/>
    <property type="project" value="TreeGrafter"/>
</dbReference>
<dbReference type="SMART" id="SM00062">
    <property type="entry name" value="PBPb"/>
    <property type="match status" value="1"/>
</dbReference>
<dbReference type="PROSITE" id="PS51257">
    <property type="entry name" value="PROKAR_LIPOPROTEIN"/>
    <property type="match status" value="1"/>
</dbReference>